<dbReference type="GeneID" id="9685263"/>
<accession>C1MVW8</accession>
<dbReference type="RefSeq" id="XP_003060111.1">
    <property type="nucleotide sequence ID" value="XM_003060065.1"/>
</dbReference>
<reference evidence="3 4" key="1">
    <citation type="journal article" date="2009" name="Science">
        <title>Green evolution and dynamic adaptations revealed by genomes of the marine picoeukaryotes Micromonas.</title>
        <authorList>
            <person name="Worden A.Z."/>
            <person name="Lee J.H."/>
            <person name="Mock T."/>
            <person name="Rouze P."/>
            <person name="Simmons M.P."/>
            <person name="Aerts A.L."/>
            <person name="Allen A.E."/>
            <person name="Cuvelier M.L."/>
            <person name="Derelle E."/>
            <person name="Everett M.V."/>
            <person name="Foulon E."/>
            <person name="Grimwood J."/>
            <person name="Gundlach H."/>
            <person name="Henrissat B."/>
            <person name="Napoli C."/>
            <person name="McDonald S.M."/>
            <person name="Parker M.S."/>
            <person name="Rombauts S."/>
            <person name="Salamov A."/>
            <person name="Von Dassow P."/>
            <person name="Badger J.H."/>
            <person name="Coutinho P.M."/>
            <person name="Demir E."/>
            <person name="Dubchak I."/>
            <person name="Gentemann C."/>
            <person name="Eikrem W."/>
            <person name="Gready J.E."/>
            <person name="John U."/>
            <person name="Lanier W."/>
            <person name="Lindquist E.A."/>
            <person name="Lucas S."/>
            <person name="Mayer K.F."/>
            <person name="Moreau H."/>
            <person name="Not F."/>
            <person name="Otillar R."/>
            <person name="Panaud O."/>
            <person name="Pangilinan J."/>
            <person name="Paulsen I."/>
            <person name="Piegu B."/>
            <person name="Poliakov A."/>
            <person name="Robbens S."/>
            <person name="Schmutz J."/>
            <person name="Toulza E."/>
            <person name="Wyss T."/>
            <person name="Zelensky A."/>
            <person name="Zhou K."/>
            <person name="Armbrust E.V."/>
            <person name="Bhattacharya D."/>
            <person name="Goodenough U.W."/>
            <person name="Van de Peer Y."/>
            <person name="Grigoriev I.V."/>
        </authorList>
    </citation>
    <scope>NUCLEOTIDE SEQUENCE [LARGE SCALE GENOMIC DNA]</scope>
    <source>
        <strain evidence="3 4">CCMP1545</strain>
    </source>
</reference>
<organism evidence="4">
    <name type="scientific">Micromonas pusilla (strain CCMP1545)</name>
    <name type="common">Picoplanktonic green alga</name>
    <dbReference type="NCBI Taxonomy" id="564608"/>
    <lineage>
        <taxon>Eukaryota</taxon>
        <taxon>Viridiplantae</taxon>
        <taxon>Chlorophyta</taxon>
        <taxon>Mamiellophyceae</taxon>
        <taxon>Mamiellales</taxon>
        <taxon>Mamiellaceae</taxon>
        <taxon>Micromonas</taxon>
    </lineage>
</organism>
<protein>
    <submittedName>
        <fullName evidence="3">Predicted protein</fullName>
    </submittedName>
</protein>
<feature type="region of interest" description="Disordered" evidence="2">
    <location>
        <begin position="138"/>
        <end position="218"/>
    </location>
</feature>
<feature type="compositionally biased region" description="Basic and acidic residues" evidence="2">
    <location>
        <begin position="96"/>
        <end position="112"/>
    </location>
</feature>
<feature type="compositionally biased region" description="Basic and acidic residues" evidence="2">
    <location>
        <begin position="209"/>
        <end position="218"/>
    </location>
</feature>
<gene>
    <name evidence="3" type="ORF">MICPUCDRAFT_59538</name>
</gene>
<dbReference type="AlphaFoldDB" id="C1MVW8"/>
<name>C1MVW8_MICPC</name>
<dbReference type="KEGG" id="mpp:MICPUCDRAFT_59538"/>
<proteinExistence type="predicted"/>
<feature type="coiled-coil region" evidence="1">
    <location>
        <begin position="39"/>
        <end position="66"/>
    </location>
</feature>
<evidence type="ECO:0000313" key="3">
    <source>
        <dbReference type="EMBL" id="EEH56063.1"/>
    </source>
</evidence>
<evidence type="ECO:0000313" key="4">
    <source>
        <dbReference type="Proteomes" id="UP000001876"/>
    </source>
</evidence>
<evidence type="ECO:0000256" key="1">
    <source>
        <dbReference type="SAM" id="Coils"/>
    </source>
</evidence>
<sequence>MPPPRDPADAAVTAALPGRDDDGAPETAIVDVGELAVHARTLRRERDDANARCASLEKETAALRALLESVGVELPAVSTATAKGAKGAKGGGKEGGAVRREVERVERREERAAAAATATTTDDRLDAWLVASTAAAVAEGRLTDDDDDASSSSSSDGDGDGDGDASAAEDGSGDERDDDGWPRYSPPGGGARATRASEGRAEEEEEEGKENVDPRAFDRSFDDAVEELEARITKKLVALLDH</sequence>
<dbReference type="Proteomes" id="UP000001876">
    <property type="component" value="Unassembled WGS sequence"/>
</dbReference>
<keyword evidence="4" id="KW-1185">Reference proteome</keyword>
<keyword evidence="1" id="KW-0175">Coiled coil</keyword>
<feature type="region of interest" description="Disordered" evidence="2">
    <location>
        <begin position="1"/>
        <end position="26"/>
    </location>
</feature>
<feature type="region of interest" description="Disordered" evidence="2">
    <location>
        <begin position="80"/>
        <end position="126"/>
    </location>
</feature>
<evidence type="ECO:0000256" key="2">
    <source>
        <dbReference type="SAM" id="MobiDB-lite"/>
    </source>
</evidence>
<dbReference type="EMBL" id="GG663741">
    <property type="protein sequence ID" value="EEH56063.1"/>
    <property type="molecule type" value="Genomic_DNA"/>
</dbReference>